<dbReference type="InterPro" id="IPR024654">
    <property type="entry name" value="Calcineurin-like_PHP_lpxH"/>
</dbReference>
<reference evidence="5" key="1">
    <citation type="submission" date="2015-07" db="EMBL/GenBank/DDBJ databases">
        <title>Near-Complete Genome Sequence of the Cellulolytic Bacterium Bacteroides (Pseudobacteroides) cellulosolvens ATCC 35603.</title>
        <authorList>
            <person name="Dassa B."/>
            <person name="Utturkar S.M."/>
            <person name="Klingeman D.M."/>
            <person name="Hurt R.A."/>
            <person name="Keller M."/>
            <person name="Xu J."/>
            <person name="Reddy Y.H.K."/>
            <person name="Borovok I."/>
            <person name="Grinberg I.R."/>
            <person name="Lamed R."/>
            <person name="Zhivin O."/>
            <person name="Bayer E.A."/>
            <person name="Brown S.D."/>
        </authorList>
    </citation>
    <scope>NUCLEOTIDE SEQUENCE [LARGE SCALE GENOMIC DNA]</scope>
    <source>
        <strain evidence="5">DSM 2933</strain>
    </source>
</reference>
<dbReference type="EC" id="3.1.4.-" evidence="2"/>
<protein>
    <recommendedName>
        <fullName evidence="2">Phosphoesterase</fullName>
        <ecNumber evidence="2">3.1.4.-</ecNumber>
    </recommendedName>
</protein>
<comment type="cofactor">
    <cofactor evidence="2">
        <name>a divalent metal cation</name>
        <dbReference type="ChEBI" id="CHEBI:60240"/>
    </cofactor>
</comment>
<feature type="domain" description="Calcineurin-like phosphoesterase" evidence="3">
    <location>
        <begin position="1"/>
        <end position="199"/>
    </location>
</feature>
<dbReference type="InterPro" id="IPR011152">
    <property type="entry name" value="Pesterase_MJ0912"/>
</dbReference>
<proteinExistence type="inferred from homology"/>
<evidence type="ECO:0000256" key="2">
    <source>
        <dbReference type="RuleBase" id="RU362039"/>
    </source>
</evidence>
<evidence type="ECO:0000313" key="5">
    <source>
        <dbReference type="Proteomes" id="UP000036923"/>
    </source>
</evidence>
<dbReference type="PIRSF" id="PIRSF000883">
    <property type="entry name" value="Pesterase_MJ0912"/>
    <property type="match status" value="1"/>
</dbReference>
<dbReference type="eggNOG" id="COG0639">
    <property type="taxonomic scope" value="Bacteria"/>
</dbReference>
<dbReference type="PANTHER" id="PTHR42850">
    <property type="entry name" value="METALLOPHOSPHOESTERASE"/>
    <property type="match status" value="1"/>
</dbReference>
<comment type="caution">
    <text evidence="4">The sequence shown here is derived from an EMBL/GenBank/DDBJ whole genome shotgun (WGS) entry which is preliminary data.</text>
</comment>
<dbReference type="EMBL" id="LGTC01000001">
    <property type="protein sequence ID" value="KNY27612.1"/>
    <property type="molecule type" value="Genomic_DNA"/>
</dbReference>
<dbReference type="OrthoDB" id="9800565at2"/>
<dbReference type="RefSeq" id="WP_036945149.1">
    <property type="nucleotide sequence ID" value="NZ_JQKC01000044.1"/>
</dbReference>
<dbReference type="NCBIfam" id="TIGR00040">
    <property type="entry name" value="yfcE"/>
    <property type="match status" value="1"/>
</dbReference>
<evidence type="ECO:0000256" key="1">
    <source>
        <dbReference type="ARBA" id="ARBA00008950"/>
    </source>
</evidence>
<dbReference type="STRING" id="398512.Bccel_2883"/>
<name>A0A0L6JQH1_9FIRM</name>
<dbReference type="InterPro" id="IPR000979">
    <property type="entry name" value="Phosphodiesterase_MJ0936/Vps29"/>
</dbReference>
<sequence length="238" mass="26630">MRFAVLGDVHGNVYALRSVIEDINNRNVDFILSTGDLVGYMPFPNEVVDLIRRTGILSVQGNHDKYISSCKHLSNDQIAKMSQQEILANASAAYTNMVLTEENRNYLRSMPSQVRIQVDGLNVLVVHGSPRRIDEYMYEDSPALKEIAETTDADIIISGHTHIPFTTVLKGKHIINAGSAGKPKHGRPDATYVIVDVKDNKVISEIIETPYEVEKIINAIESNNMFDKRLIDMLSKGY</sequence>
<dbReference type="PANTHER" id="PTHR42850:SF2">
    <property type="entry name" value="BLL5683 PROTEIN"/>
    <property type="match status" value="1"/>
</dbReference>
<keyword evidence="5" id="KW-1185">Reference proteome</keyword>
<dbReference type="SUPFAM" id="SSF56300">
    <property type="entry name" value="Metallo-dependent phosphatases"/>
    <property type="match status" value="1"/>
</dbReference>
<evidence type="ECO:0000313" key="4">
    <source>
        <dbReference type="EMBL" id="KNY27612.1"/>
    </source>
</evidence>
<organism evidence="4 5">
    <name type="scientific">Pseudobacteroides cellulosolvens ATCC 35603 = DSM 2933</name>
    <dbReference type="NCBI Taxonomy" id="398512"/>
    <lineage>
        <taxon>Bacteria</taxon>
        <taxon>Bacillati</taxon>
        <taxon>Bacillota</taxon>
        <taxon>Clostridia</taxon>
        <taxon>Eubacteriales</taxon>
        <taxon>Oscillospiraceae</taxon>
        <taxon>Pseudobacteroides</taxon>
    </lineage>
</organism>
<dbReference type="GO" id="GO:0016791">
    <property type="term" value="F:phosphatase activity"/>
    <property type="evidence" value="ECO:0007669"/>
    <property type="project" value="TreeGrafter"/>
</dbReference>
<comment type="similarity">
    <text evidence="1 2">Belongs to the metallophosphoesterase superfamily. YfcE family.</text>
</comment>
<dbReference type="InterPro" id="IPR050126">
    <property type="entry name" value="Ap4A_hydrolase"/>
</dbReference>
<gene>
    <name evidence="4" type="ORF">Bccel_2883</name>
</gene>
<dbReference type="InterPro" id="IPR029052">
    <property type="entry name" value="Metallo-depent_PP-like"/>
</dbReference>
<keyword evidence="2" id="KW-0479">Metal-binding</keyword>
<evidence type="ECO:0000259" key="3">
    <source>
        <dbReference type="Pfam" id="PF12850"/>
    </source>
</evidence>
<dbReference type="GO" id="GO:0046872">
    <property type="term" value="F:metal ion binding"/>
    <property type="evidence" value="ECO:0007669"/>
    <property type="project" value="UniProtKB-KW"/>
</dbReference>
<dbReference type="AlphaFoldDB" id="A0A0L6JQH1"/>
<dbReference type="Pfam" id="PF12850">
    <property type="entry name" value="Metallophos_2"/>
    <property type="match status" value="1"/>
</dbReference>
<dbReference type="Proteomes" id="UP000036923">
    <property type="component" value="Unassembled WGS sequence"/>
</dbReference>
<accession>A0A0L6JQH1</accession>
<dbReference type="Gene3D" id="3.60.21.10">
    <property type="match status" value="1"/>
</dbReference>
<dbReference type="GO" id="GO:0005737">
    <property type="term" value="C:cytoplasm"/>
    <property type="evidence" value="ECO:0007669"/>
    <property type="project" value="TreeGrafter"/>
</dbReference>